<keyword evidence="3" id="KW-0449">Lipoprotein</keyword>
<evidence type="ECO:0000313" key="4">
    <source>
        <dbReference type="Proteomes" id="UP000000844"/>
    </source>
</evidence>
<protein>
    <recommendedName>
        <fullName evidence="1">Probable 2-phosphosulfolactate phosphatase</fullName>
    </recommendedName>
</protein>
<dbReference type="HOGENOM" id="CLU_094942_0_0_11"/>
<evidence type="ECO:0000313" key="3">
    <source>
        <dbReference type="EMBL" id="ADD45752.1"/>
    </source>
</evidence>
<dbReference type="Proteomes" id="UP000000844">
    <property type="component" value="Chromosome"/>
</dbReference>
<dbReference type="STRING" id="446470.Snas_6128"/>
<dbReference type="EMBL" id="CP001778">
    <property type="protein sequence ID" value="ADD45752.1"/>
    <property type="molecule type" value="Genomic_DNA"/>
</dbReference>
<gene>
    <name evidence="3" type="ordered locus">Snas_6128</name>
</gene>
<dbReference type="InterPro" id="IPR005238">
    <property type="entry name" value="ComB-like"/>
</dbReference>
<feature type="compositionally biased region" description="Polar residues" evidence="2">
    <location>
        <begin position="296"/>
        <end position="305"/>
    </location>
</feature>
<evidence type="ECO:0000256" key="2">
    <source>
        <dbReference type="SAM" id="MobiDB-lite"/>
    </source>
</evidence>
<dbReference type="GO" id="GO:0050532">
    <property type="term" value="F:2-phosphosulfolactate phosphatase activity"/>
    <property type="evidence" value="ECO:0007669"/>
    <property type="project" value="InterPro"/>
</dbReference>
<dbReference type="InterPro" id="IPR036702">
    <property type="entry name" value="ComB-like_sf"/>
</dbReference>
<organism evidence="3 4">
    <name type="scientific">Stackebrandtia nassauensis (strain DSM 44728 / CIP 108903 / NRRL B-16338 / NBRC 102104 / LLR-40K-21)</name>
    <dbReference type="NCBI Taxonomy" id="446470"/>
    <lineage>
        <taxon>Bacteria</taxon>
        <taxon>Bacillati</taxon>
        <taxon>Actinomycetota</taxon>
        <taxon>Actinomycetes</taxon>
        <taxon>Glycomycetales</taxon>
        <taxon>Glycomycetaceae</taxon>
        <taxon>Stackebrandtia</taxon>
    </lineage>
</organism>
<keyword evidence="4" id="KW-1185">Reference proteome</keyword>
<evidence type="ECO:0000256" key="1">
    <source>
        <dbReference type="ARBA" id="ARBA00021948"/>
    </source>
</evidence>
<reference evidence="3 4" key="1">
    <citation type="journal article" date="2009" name="Stand. Genomic Sci.">
        <title>Complete genome sequence of Stackebrandtia nassauensis type strain (LLR-40K-21).</title>
        <authorList>
            <person name="Munk C."/>
            <person name="Lapidus A."/>
            <person name="Copeland A."/>
            <person name="Jando M."/>
            <person name="Mayilraj S."/>
            <person name="Glavina Del Rio T."/>
            <person name="Nolan M."/>
            <person name="Chen F."/>
            <person name="Lucas S."/>
            <person name="Tice H."/>
            <person name="Cheng J.F."/>
            <person name="Han C."/>
            <person name="Detter J.C."/>
            <person name="Bruce D."/>
            <person name="Goodwin L."/>
            <person name="Chain P."/>
            <person name="Pitluck S."/>
            <person name="Goker M."/>
            <person name="Ovchinikova G."/>
            <person name="Pati A."/>
            <person name="Ivanova N."/>
            <person name="Mavromatis K."/>
            <person name="Chen A."/>
            <person name="Palaniappan K."/>
            <person name="Land M."/>
            <person name="Hauser L."/>
            <person name="Chang Y.J."/>
            <person name="Jeffries C.D."/>
            <person name="Bristow J."/>
            <person name="Eisen J.A."/>
            <person name="Markowitz V."/>
            <person name="Hugenholtz P."/>
            <person name="Kyrpides N.C."/>
            <person name="Klenk H.P."/>
        </authorList>
    </citation>
    <scope>NUCLEOTIDE SEQUENCE [LARGE SCALE GENOMIC DNA]</scope>
    <source>
        <strain evidence="4">DSM 44728 / CIP 108903 / NRRL B-16338 / NBRC 102104 / LLR-40K-21</strain>
    </source>
</reference>
<dbReference type="eggNOG" id="COG2045">
    <property type="taxonomic scope" value="Bacteria"/>
</dbReference>
<dbReference type="SUPFAM" id="SSF142823">
    <property type="entry name" value="ComB-like"/>
    <property type="match status" value="1"/>
</dbReference>
<dbReference type="Gene3D" id="3.90.1560.10">
    <property type="entry name" value="ComB-like"/>
    <property type="match status" value="1"/>
</dbReference>
<dbReference type="Pfam" id="PF04029">
    <property type="entry name" value="2-ph_phosp"/>
    <property type="match status" value="1"/>
</dbReference>
<proteinExistence type="predicted"/>
<dbReference type="KEGG" id="sna:Snas_6128"/>
<dbReference type="AlphaFoldDB" id="D3Q1H2"/>
<sequence>MSDYFGQNGYSVRFGWGPMEAMELASEGACVVVVDVLSFTTAVTVAVEHGSAVFPYPWRDESARGFAAQHDAELAVGRRMVDTDNPWSLSPAALLAAPKVARLVLPSPNGSSIAASVRQGTVVAGCLRNATAVGKWIGGNGYGQPGRPVVVIAAGEKWGDGSLRPCLEDLLGAGAVLAALPVDDAHWSPEARAARAAFAGSTDVVRAVRDCGSGVELSRQGFASDVDVAVELAASTVVPVLTDGAFRAERPLRPRRRAGQRCGAGRGALRSWRRAPRRDHGVVLDDGPPSGRYGSDSGTAVWCST</sequence>
<accession>D3Q1H2</accession>
<feature type="region of interest" description="Disordered" evidence="2">
    <location>
        <begin position="279"/>
        <end position="305"/>
    </location>
</feature>
<name>D3Q1H2_STANL</name>
<dbReference type="GO" id="GO:0000287">
    <property type="term" value="F:magnesium ion binding"/>
    <property type="evidence" value="ECO:0007669"/>
    <property type="project" value="InterPro"/>
</dbReference>